<dbReference type="GO" id="GO:0035336">
    <property type="term" value="P:long-chain fatty-acyl-CoA metabolic process"/>
    <property type="evidence" value="ECO:0007669"/>
    <property type="project" value="TreeGrafter"/>
</dbReference>
<dbReference type="GO" id="GO:0005777">
    <property type="term" value="C:peroxisome"/>
    <property type="evidence" value="ECO:0007669"/>
    <property type="project" value="TreeGrafter"/>
</dbReference>
<proteinExistence type="inferred from homology"/>
<dbReference type="InterPro" id="IPR036291">
    <property type="entry name" value="NAD(P)-bd_dom_sf"/>
</dbReference>
<dbReference type="GO" id="GO:0080019">
    <property type="term" value="F:alcohol-forming very long-chain fatty acyl-CoA reductase activity"/>
    <property type="evidence" value="ECO:0007669"/>
    <property type="project" value="InterPro"/>
</dbReference>
<dbReference type="OrthoDB" id="429813at2759"/>
<evidence type="ECO:0000259" key="2">
    <source>
        <dbReference type="Pfam" id="PF07993"/>
    </source>
</evidence>
<dbReference type="Gene3D" id="3.40.50.720">
    <property type="entry name" value="NAD(P)-binding Rossmann-like Domain"/>
    <property type="match status" value="1"/>
</dbReference>
<comment type="caution">
    <text evidence="3">The sequence shown here is derived from an EMBL/GenBank/DDBJ whole genome shotgun (WGS) entry which is preliminary data.</text>
</comment>
<evidence type="ECO:0000313" key="3">
    <source>
        <dbReference type="EMBL" id="KAG9230637.1"/>
    </source>
</evidence>
<sequence length="466" mass="52185">MSSQDSITSSASDLSDIDVPELPRVFLITGATGFLGKLVVENLLRRREELNVSHVVILTRPKRGRSPEERFQHIVHKSPCFSKLPPGWEKFVTLMEGDVTQSLCGIQVRHFNRLCREVTHIIHCAASIRFDLPIIKAVFDNVGGALKILEFAGQCRNLERLVMTSTAYVTPHTIEPIHEVLAPLPMLVEDLLVKIEGGGMSEKEILKLTGHENTYTLTKCIAEHMIMRLRGQVPLSIVRPSIISASRVHPFPGWIDSPAAFAGLVIALSSGRFRVLDGDPDAKLDIVPVDQVAQDLVVESFAEPFEFSTPRIKYSVSTLVNALDTAKTAVTIGNFFNSGLVKPVPRLRYSKHKSLKHMTLNLYYHKLQLLAGKMYFCAKGDEKMKKQITQLMRLITIINRAFPYFSHNTFDFRHGGESQVKPYDTQEYVSIICEGVQSHILKRGGGNEDNDKEVKKDLEMQVVGKA</sequence>
<evidence type="ECO:0000256" key="1">
    <source>
        <dbReference type="RuleBase" id="RU363097"/>
    </source>
</evidence>
<keyword evidence="1" id="KW-0443">Lipid metabolism</keyword>
<dbReference type="Pfam" id="PF07993">
    <property type="entry name" value="NAD_binding_4"/>
    <property type="match status" value="1"/>
</dbReference>
<comment type="catalytic activity">
    <reaction evidence="1">
        <text>a long-chain fatty acyl-CoA + 2 NADPH + 2 H(+) = a long-chain primary fatty alcohol + 2 NADP(+) + CoA</text>
        <dbReference type="Rhea" id="RHEA:52716"/>
        <dbReference type="ChEBI" id="CHEBI:15378"/>
        <dbReference type="ChEBI" id="CHEBI:57287"/>
        <dbReference type="ChEBI" id="CHEBI:57783"/>
        <dbReference type="ChEBI" id="CHEBI:58349"/>
        <dbReference type="ChEBI" id="CHEBI:77396"/>
        <dbReference type="ChEBI" id="CHEBI:83139"/>
        <dbReference type="EC" id="1.2.1.84"/>
    </reaction>
</comment>
<dbReference type="AlphaFoldDB" id="A0A9P8C253"/>
<comment type="similarity">
    <text evidence="1">Belongs to the fatty acyl-CoA reductase family.</text>
</comment>
<protein>
    <recommendedName>
        <fullName evidence="1">Fatty acyl-CoA reductase</fullName>
        <ecNumber evidence="1">1.2.1.84</ecNumber>
    </recommendedName>
</protein>
<dbReference type="SUPFAM" id="SSF51735">
    <property type="entry name" value="NAD(P)-binding Rossmann-fold domains"/>
    <property type="match status" value="1"/>
</dbReference>
<dbReference type="InterPro" id="IPR026055">
    <property type="entry name" value="FAR"/>
</dbReference>
<reference evidence="3" key="1">
    <citation type="journal article" date="2021" name="IMA Fungus">
        <title>Genomic characterization of three marine fungi, including Emericellopsis atlantica sp. nov. with signatures of a generalist lifestyle and marine biomass degradation.</title>
        <authorList>
            <person name="Hagestad O.C."/>
            <person name="Hou L."/>
            <person name="Andersen J.H."/>
            <person name="Hansen E.H."/>
            <person name="Altermark B."/>
            <person name="Li C."/>
            <person name="Kuhnert E."/>
            <person name="Cox R.J."/>
            <person name="Crous P.W."/>
            <person name="Spatafora J.W."/>
            <person name="Lail K."/>
            <person name="Amirebrahimi M."/>
            <person name="Lipzen A."/>
            <person name="Pangilinan J."/>
            <person name="Andreopoulos W."/>
            <person name="Hayes R.D."/>
            <person name="Ng V."/>
            <person name="Grigoriev I.V."/>
            <person name="Jackson S.A."/>
            <person name="Sutton T.D.S."/>
            <person name="Dobson A.D.W."/>
            <person name="Rama T."/>
        </authorList>
    </citation>
    <scope>NUCLEOTIDE SEQUENCE</scope>
    <source>
        <strain evidence="3">TRa018bII</strain>
    </source>
</reference>
<dbReference type="CDD" id="cd05236">
    <property type="entry name" value="FAR-N_SDR_e"/>
    <property type="match status" value="1"/>
</dbReference>
<organism evidence="3 4">
    <name type="scientific">Amylocarpus encephaloides</name>
    <dbReference type="NCBI Taxonomy" id="45428"/>
    <lineage>
        <taxon>Eukaryota</taxon>
        <taxon>Fungi</taxon>
        <taxon>Dikarya</taxon>
        <taxon>Ascomycota</taxon>
        <taxon>Pezizomycotina</taxon>
        <taxon>Leotiomycetes</taxon>
        <taxon>Helotiales</taxon>
        <taxon>Helotiales incertae sedis</taxon>
        <taxon>Amylocarpus</taxon>
    </lineage>
</organism>
<evidence type="ECO:0000313" key="4">
    <source>
        <dbReference type="Proteomes" id="UP000824998"/>
    </source>
</evidence>
<keyword evidence="1" id="KW-0444">Lipid biosynthesis</keyword>
<comment type="function">
    <text evidence="1">Catalyzes the reduction of fatty acyl-CoA to fatty alcohols.</text>
</comment>
<keyword evidence="1" id="KW-0521">NADP</keyword>
<dbReference type="GO" id="GO:0102965">
    <property type="term" value="F:alcohol-forming long-chain fatty acyl-CoA reductase activity"/>
    <property type="evidence" value="ECO:0007669"/>
    <property type="project" value="UniProtKB-EC"/>
</dbReference>
<dbReference type="InterPro" id="IPR013120">
    <property type="entry name" value="FAR_NAD-bd"/>
</dbReference>
<keyword evidence="1" id="KW-0560">Oxidoreductase</keyword>
<accession>A0A9P8C253</accession>
<dbReference type="PANTHER" id="PTHR11011:SF45">
    <property type="entry name" value="FATTY ACYL-COA REDUCTASE CG8306-RELATED"/>
    <property type="match status" value="1"/>
</dbReference>
<feature type="domain" description="Thioester reductase (TE)" evidence="2">
    <location>
        <begin position="28"/>
        <end position="294"/>
    </location>
</feature>
<keyword evidence="4" id="KW-1185">Reference proteome</keyword>
<gene>
    <name evidence="3" type="ORF">BJ875DRAFT_384715</name>
</gene>
<name>A0A9P8C253_9HELO</name>
<dbReference type="EMBL" id="MU251656">
    <property type="protein sequence ID" value="KAG9230637.1"/>
    <property type="molecule type" value="Genomic_DNA"/>
</dbReference>
<dbReference type="Proteomes" id="UP000824998">
    <property type="component" value="Unassembled WGS sequence"/>
</dbReference>
<dbReference type="EC" id="1.2.1.84" evidence="1"/>
<dbReference type="PANTHER" id="PTHR11011">
    <property type="entry name" value="MALE STERILITY PROTEIN 2-RELATED"/>
    <property type="match status" value="1"/>
</dbReference>